<dbReference type="EMBL" id="LKAM01000006">
    <property type="protein sequence ID" value="KUM48234.1"/>
    <property type="molecule type" value="Genomic_DNA"/>
</dbReference>
<reference evidence="1" key="1">
    <citation type="journal article" date="2015" name="Genome Biol. Evol.">
        <title>Organellar Genomes of White Spruce (Picea glauca): Assembly and Annotation.</title>
        <authorList>
            <person name="Jackman S.D."/>
            <person name="Warren R.L."/>
            <person name="Gibb E.A."/>
            <person name="Vandervalk B.P."/>
            <person name="Mohamadi H."/>
            <person name="Chu J."/>
            <person name="Raymond A."/>
            <person name="Pleasance S."/>
            <person name="Coope R."/>
            <person name="Wildung M.R."/>
            <person name="Ritland C.E."/>
            <person name="Bousquet J."/>
            <person name="Jones S.J."/>
            <person name="Bohlmann J."/>
            <person name="Birol I."/>
        </authorList>
    </citation>
    <scope>NUCLEOTIDE SEQUENCE [LARGE SCALE GENOMIC DNA]</scope>
    <source>
        <tissue evidence="1">Flushing bud</tissue>
    </source>
</reference>
<dbReference type="AlphaFoldDB" id="A0A101LZK6"/>
<keyword evidence="1" id="KW-0496">Mitochondrion</keyword>
<proteinExistence type="predicted"/>
<protein>
    <submittedName>
        <fullName evidence="1">Uncharacterized protein</fullName>
    </submittedName>
</protein>
<name>A0A101LZK6_PICGL</name>
<accession>A0A101LZK6</accession>
<organism evidence="1">
    <name type="scientific">Picea glauca</name>
    <name type="common">White spruce</name>
    <name type="synonym">Pinus glauca</name>
    <dbReference type="NCBI Taxonomy" id="3330"/>
    <lineage>
        <taxon>Eukaryota</taxon>
        <taxon>Viridiplantae</taxon>
        <taxon>Streptophyta</taxon>
        <taxon>Embryophyta</taxon>
        <taxon>Tracheophyta</taxon>
        <taxon>Spermatophyta</taxon>
        <taxon>Pinopsida</taxon>
        <taxon>Pinidae</taxon>
        <taxon>Conifers I</taxon>
        <taxon>Pinales</taxon>
        <taxon>Pinaceae</taxon>
        <taxon>Picea</taxon>
    </lineage>
</organism>
<gene>
    <name evidence="1" type="ORF">ABT39_MTgene5231</name>
</gene>
<comment type="caution">
    <text evidence="1">The sequence shown here is derived from an EMBL/GenBank/DDBJ whole genome shotgun (WGS) entry which is preliminary data.</text>
</comment>
<geneLocation type="mitochondrion" evidence="1"/>
<sequence>MTISYLLHHTKSEDHCLFFLLSLYNKKQHQAIQQRANQYISRKTHNTISSISYILILDRYSNQQFYFIKKT</sequence>
<evidence type="ECO:0000313" key="1">
    <source>
        <dbReference type="EMBL" id="KUM48234.1"/>
    </source>
</evidence>